<sequence length="1013" mass="116196">MAKTQTEWLEENVSLDYSKFVNCRKIGAGGFGEAFGYEMKDSELIVVLKCLKSEEIEDFINEHPKNILIHQGKPKIADFGLSKQINEVSMTSNSNLELKGVLEYTEPQCLIDGKDKCNKKSDVYSFGVILWEISSGIPPFQKIQPRLRISLHICRGKREDPIEGTPPPYIELYNKCWDNDPANRPETNDIHVTLNQIIVDEERIKTGIGQLKGKQQIELEMNRGEMLAQIGELQNQYLKELNEDNEFKEALELYVEPRGTWRVPIINEKNEKEMKGKEGVVKDVVNDFLTSKDKLTSDDKESLENEANKFLCSQKTELLVNKVNSFFKPENQLTLEDENVLKIAANQFLALRDKKALKLLEIAINQYLESSKDESVLKNAICNFLESPYVLECKLSKENKLVLGQQITAEDVKVLENAAKKKDKKDFEKTAKELLTLKAKEVLETAINNLLTLKRKRVMLLLGSGGTGKSTFNHHLARDLWNQYHQQEITQPIPLFIALAPLKALINQNKDFIEVYLQKAGKLSKDEINKLRERKFVFILDGYDEIAERECQCYNSNLFSEWKNAKIIISCRPEYLDEGYEKMFCPIENGERGFQELTLTPFSEVEIEQYIKKYFDYSKEKGSPLPSNADTYLQQIKNIPQVKDLVSNPILLKITLSVLPDLLGKKSQISRIILYDEFIKKWVERAQNRLQKIQLKSNEQEVFDHLKNNDFYKECLQFSKEFAFKMFADNNEVVVSYDPINEKIVSGWAKFLGDTDEKCRLMRFSMPLFRRGIQYWFFHKSLRDFFISCALVDSFKDTSQTTLLNKQSITPEPAIQEFLAERVQQISEHIQSLSNFIENSKMNDNIQIASANAFTILSRAKIPLSTNLNNIRVSGADLSNGIFNNYQLARAKLDNVNSQNAKFQNANLQGSSFQNANLVTADLTSADLQNANFQNAKLQNANFQNADLQSVNFQNAKLQNANLQNVNLQYAKLPSSSFRYANFEFANLSYVDLYDMNSSDGLSWIEIGRDGKC</sequence>
<dbReference type="AlphaFoldDB" id="A0A8H4B3X1"/>
<dbReference type="PROSITE" id="PS50011">
    <property type="entry name" value="PROTEIN_KINASE_DOM"/>
    <property type="match status" value="1"/>
</dbReference>
<dbReference type="Pfam" id="PF07714">
    <property type="entry name" value="PK_Tyr_Ser-Thr"/>
    <property type="match status" value="1"/>
</dbReference>
<name>A0A8H4B3X1_GIGMA</name>
<dbReference type="Gene3D" id="2.160.20.80">
    <property type="entry name" value="E3 ubiquitin-protein ligase SopA"/>
    <property type="match status" value="1"/>
</dbReference>
<dbReference type="SUPFAM" id="SSF141571">
    <property type="entry name" value="Pentapeptide repeat-like"/>
    <property type="match status" value="1"/>
</dbReference>
<dbReference type="InterPro" id="IPR027417">
    <property type="entry name" value="P-loop_NTPase"/>
</dbReference>
<dbReference type="InterPro" id="IPR000719">
    <property type="entry name" value="Prot_kinase_dom"/>
</dbReference>
<organism evidence="4 5">
    <name type="scientific">Gigaspora margarita</name>
    <dbReference type="NCBI Taxonomy" id="4874"/>
    <lineage>
        <taxon>Eukaryota</taxon>
        <taxon>Fungi</taxon>
        <taxon>Fungi incertae sedis</taxon>
        <taxon>Mucoromycota</taxon>
        <taxon>Glomeromycotina</taxon>
        <taxon>Glomeromycetes</taxon>
        <taxon>Diversisporales</taxon>
        <taxon>Gigasporaceae</taxon>
        <taxon>Gigaspora</taxon>
    </lineage>
</organism>
<dbReference type="Pfam" id="PF05729">
    <property type="entry name" value="NACHT"/>
    <property type="match status" value="1"/>
</dbReference>
<dbReference type="EMBL" id="WTPW01000025">
    <property type="protein sequence ID" value="KAF0557940.1"/>
    <property type="molecule type" value="Genomic_DNA"/>
</dbReference>
<dbReference type="PANTHER" id="PTHR14136">
    <property type="entry name" value="BTB_POZ DOMAIN-CONTAINING PROTEIN KCTD9"/>
    <property type="match status" value="1"/>
</dbReference>
<evidence type="ECO:0000256" key="2">
    <source>
        <dbReference type="PROSITE-ProRule" id="PRU10141"/>
    </source>
</evidence>
<dbReference type="InterPro" id="IPR007111">
    <property type="entry name" value="NACHT_NTPase"/>
</dbReference>
<dbReference type="InterPro" id="IPR051082">
    <property type="entry name" value="Pentapeptide-BTB/POZ_domain"/>
</dbReference>
<gene>
    <name evidence="4" type="ORF">F8M41_011750</name>
</gene>
<comment type="similarity">
    <text evidence="1">Belongs to the protein kinase superfamily. TKL Ser/Thr protein kinase family. ROCO subfamily.</text>
</comment>
<dbReference type="InterPro" id="IPR001646">
    <property type="entry name" value="5peptide_repeat"/>
</dbReference>
<keyword evidence="5" id="KW-1185">Reference proteome</keyword>
<dbReference type="OrthoDB" id="426439at2759"/>
<dbReference type="Pfam" id="PF00805">
    <property type="entry name" value="Pentapeptide"/>
    <property type="match status" value="2"/>
</dbReference>
<comment type="caution">
    <text evidence="4">The sequence shown here is derived from an EMBL/GenBank/DDBJ whole genome shotgun (WGS) entry which is preliminary data.</text>
</comment>
<dbReference type="PROSITE" id="PS00107">
    <property type="entry name" value="PROTEIN_KINASE_ATP"/>
    <property type="match status" value="1"/>
</dbReference>
<keyword evidence="2" id="KW-0547">Nucleotide-binding</keyword>
<feature type="domain" description="Protein kinase" evidence="3">
    <location>
        <begin position="1"/>
        <end position="194"/>
    </location>
</feature>
<evidence type="ECO:0000313" key="5">
    <source>
        <dbReference type="Proteomes" id="UP000439903"/>
    </source>
</evidence>
<dbReference type="PANTHER" id="PTHR14136:SF17">
    <property type="entry name" value="BTB_POZ DOMAIN-CONTAINING PROTEIN KCTD9"/>
    <property type="match status" value="1"/>
</dbReference>
<dbReference type="InterPro" id="IPR011009">
    <property type="entry name" value="Kinase-like_dom_sf"/>
</dbReference>
<dbReference type="InterPro" id="IPR017441">
    <property type="entry name" value="Protein_kinase_ATP_BS"/>
</dbReference>
<evidence type="ECO:0000313" key="4">
    <source>
        <dbReference type="EMBL" id="KAF0557940.1"/>
    </source>
</evidence>
<keyword evidence="2" id="KW-0067">ATP-binding</keyword>
<dbReference type="Gene3D" id="1.10.510.10">
    <property type="entry name" value="Transferase(Phosphotransferase) domain 1"/>
    <property type="match status" value="1"/>
</dbReference>
<dbReference type="GO" id="GO:0004672">
    <property type="term" value="F:protein kinase activity"/>
    <property type="evidence" value="ECO:0007669"/>
    <property type="project" value="InterPro"/>
</dbReference>
<evidence type="ECO:0000259" key="3">
    <source>
        <dbReference type="PROSITE" id="PS50011"/>
    </source>
</evidence>
<protein>
    <submittedName>
        <fullName evidence="4">NACHT domain-containing protein</fullName>
    </submittedName>
</protein>
<feature type="binding site" evidence="2">
    <location>
        <position position="49"/>
    </location>
    <ligand>
        <name>ATP</name>
        <dbReference type="ChEBI" id="CHEBI:30616"/>
    </ligand>
</feature>
<dbReference type="SUPFAM" id="SSF52540">
    <property type="entry name" value="P-loop containing nucleoside triphosphate hydrolases"/>
    <property type="match status" value="1"/>
</dbReference>
<dbReference type="Gene3D" id="3.40.50.300">
    <property type="entry name" value="P-loop containing nucleotide triphosphate hydrolases"/>
    <property type="match status" value="1"/>
</dbReference>
<reference evidence="4 5" key="1">
    <citation type="journal article" date="2019" name="Environ. Microbiol.">
        <title>At the nexus of three kingdoms: the genome of the mycorrhizal fungus Gigaspora margarita provides insights into plant, endobacterial and fungal interactions.</title>
        <authorList>
            <person name="Venice F."/>
            <person name="Ghignone S."/>
            <person name="Salvioli di Fossalunga A."/>
            <person name="Amselem J."/>
            <person name="Novero M."/>
            <person name="Xianan X."/>
            <person name="Sedzielewska Toro K."/>
            <person name="Morin E."/>
            <person name="Lipzen A."/>
            <person name="Grigoriev I.V."/>
            <person name="Henrissat B."/>
            <person name="Martin F.M."/>
            <person name="Bonfante P."/>
        </authorList>
    </citation>
    <scope>NUCLEOTIDE SEQUENCE [LARGE SCALE GENOMIC DNA]</scope>
    <source>
        <strain evidence="4 5">BEG34</strain>
    </source>
</reference>
<accession>A0A8H4B3X1</accession>
<evidence type="ECO:0000256" key="1">
    <source>
        <dbReference type="ARBA" id="ARBA00008171"/>
    </source>
</evidence>
<dbReference type="Proteomes" id="UP000439903">
    <property type="component" value="Unassembled WGS sequence"/>
</dbReference>
<dbReference type="InterPro" id="IPR001245">
    <property type="entry name" value="Ser-Thr/Tyr_kinase_cat_dom"/>
</dbReference>
<dbReference type="SUPFAM" id="SSF56112">
    <property type="entry name" value="Protein kinase-like (PK-like)"/>
    <property type="match status" value="1"/>
</dbReference>
<proteinExistence type="inferred from homology"/>
<dbReference type="GO" id="GO:0005524">
    <property type="term" value="F:ATP binding"/>
    <property type="evidence" value="ECO:0007669"/>
    <property type="project" value="UniProtKB-UniRule"/>
</dbReference>